<accession>A0ACC2I881</accession>
<evidence type="ECO:0000313" key="1">
    <source>
        <dbReference type="EMBL" id="KAJ8111336.1"/>
    </source>
</evidence>
<dbReference type="Proteomes" id="UP001153331">
    <property type="component" value="Unassembled WGS sequence"/>
</dbReference>
<dbReference type="EMBL" id="JAPHNI010000415">
    <property type="protein sequence ID" value="KAJ8111336.1"/>
    <property type="molecule type" value="Genomic_DNA"/>
</dbReference>
<comment type="caution">
    <text evidence="1">The sequence shown here is derived from an EMBL/GenBank/DDBJ whole genome shotgun (WGS) entry which is preliminary data.</text>
</comment>
<reference evidence="1" key="1">
    <citation type="submission" date="2022-11" db="EMBL/GenBank/DDBJ databases">
        <title>Genome Sequence of Boeremia exigua.</title>
        <authorList>
            <person name="Buettner E."/>
        </authorList>
    </citation>
    <scope>NUCLEOTIDE SEQUENCE</scope>
    <source>
        <strain evidence="1">CU02</strain>
    </source>
</reference>
<name>A0ACC2I881_9PLEO</name>
<keyword evidence="2" id="KW-1185">Reference proteome</keyword>
<sequence length="342" mass="38475">MSDYDDSGSDSFPSSPRSPAHPVACPYFPGAVFTAYRHEAPAPFGGYYSDCPFPDQNELQQSSQLDWCISHRPNPGTTFLEETCSLAIKSEIRTGIDCGTQLVLLENGLVAKIFDPMFYSHNDKEFVDLKVDVTTAADSDYATEAAAYSELKMQPVQGDIMPAFYDSWTIKVTHYVGGEHITRDVRLILIEYISGEQMLDIEPENLQSKVREQIMIKVIEADYDLRYAGVCHQDLEPRNIMISLSPKHPMGFRLTLIDFGHSWVYRILFGGPPPNELRNPLFSWVGASLWSSYGWLPSSDEERDCGLWAIFGDGRDGKYVKVEKDPNCSLGRPLRHQHGSSL</sequence>
<proteinExistence type="predicted"/>
<protein>
    <submittedName>
        <fullName evidence="1">Uncharacterized protein</fullName>
    </submittedName>
</protein>
<evidence type="ECO:0000313" key="2">
    <source>
        <dbReference type="Proteomes" id="UP001153331"/>
    </source>
</evidence>
<organism evidence="1 2">
    <name type="scientific">Boeremia exigua</name>
    <dbReference type="NCBI Taxonomy" id="749465"/>
    <lineage>
        <taxon>Eukaryota</taxon>
        <taxon>Fungi</taxon>
        <taxon>Dikarya</taxon>
        <taxon>Ascomycota</taxon>
        <taxon>Pezizomycotina</taxon>
        <taxon>Dothideomycetes</taxon>
        <taxon>Pleosporomycetidae</taxon>
        <taxon>Pleosporales</taxon>
        <taxon>Pleosporineae</taxon>
        <taxon>Didymellaceae</taxon>
        <taxon>Boeremia</taxon>
    </lineage>
</organism>
<gene>
    <name evidence="1" type="ORF">OPT61_g6045</name>
</gene>